<evidence type="ECO:0000259" key="6">
    <source>
        <dbReference type="Pfam" id="PF23335"/>
    </source>
</evidence>
<dbReference type="PROSITE" id="PS50294">
    <property type="entry name" value="WD_REPEATS_REGION"/>
    <property type="match status" value="2"/>
</dbReference>
<keyword evidence="4" id="KW-0966">Cell projection</keyword>
<dbReference type="Gene3D" id="1.25.40.470">
    <property type="match status" value="1"/>
</dbReference>
<dbReference type="EMBL" id="WHWB01032463">
    <property type="protein sequence ID" value="KAJ7425621.1"/>
    <property type="molecule type" value="Genomic_DNA"/>
</dbReference>
<dbReference type="SUPFAM" id="SSF50978">
    <property type="entry name" value="WD40 repeat-like"/>
    <property type="match status" value="2"/>
</dbReference>
<feature type="repeat" description="WD" evidence="5">
    <location>
        <begin position="65"/>
        <end position="97"/>
    </location>
</feature>
<dbReference type="Pfam" id="PF00400">
    <property type="entry name" value="WD40"/>
    <property type="match status" value="3"/>
</dbReference>
<dbReference type="InterPro" id="IPR001680">
    <property type="entry name" value="WD40_rpt"/>
</dbReference>
<keyword evidence="2 5" id="KW-0853">WD repeat</keyword>
<evidence type="ECO:0000256" key="1">
    <source>
        <dbReference type="ARBA" id="ARBA00004138"/>
    </source>
</evidence>
<dbReference type="Pfam" id="PF23335">
    <property type="entry name" value="Beta-prop_IFT80_2nd"/>
    <property type="match status" value="1"/>
</dbReference>
<dbReference type="Proteomes" id="UP001145742">
    <property type="component" value="Unassembled WGS sequence"/>
</dbReference>
<dbReference type="Pfam" id="PF23387">
    <property type="entry name" value="TPR_IFT80_172"/>
    <property type="match status" value="1"/>
</dbReference>
<comment type="subcellular location">
    <subcellularLocation>
        <location evidence="1">Cell projection</location>
        <location evidence="1">Cilium</location>
    </subcellularLocation>
</comment>
<organism evidence="8 9">
    <name type="scientific">Willisornis vidua</name>
    <name type="common">Xingu scale-backed antbird</name>
    <dbReference type="NCBI Taxonomy" id="1566151"/>
    <lineage>
        <taxon>Eukaryota</taxon>
        <taxon>Metazoa</taxon>
        <taxon>Chordata</taxon>
        <taxon>Craniata</taxon>
        <taxon>Vertebrata</taxon>
        <taxon>Euteleostomi</taxon>
        <taxon>Archelosauria</taxon>
        <taxon>Archosauria</taxon>
        <taxon>Dinosauria</taxon>
        <taxon>Saurischia</taxon>
        <taxon>Theropoda</taxon>
        <taxon>Coelurosauria</taxon>
        <taxon>Aves</taxon>
        <taxon>Neognathae</taxon>
        <taxon>Neoaves</taxon>
        <taxon>Telluraves</taxon>
        <taxon>Australaves</taxon>
        <taxon>Passeriformes</taxon>
        <taxon>Thamnophilidae</taxon>
        <taxon>Willisornis</taxon>
    </lineage>
</organism>
<evidence type="ECO:0000259" key="7">
    <source>
        <dbReference type="Pfam" id="PF23387"/>
    </source>
</evidence>
<proteinExistence type="predicted"/>
<dbReference type="PROSITE" id="PS50082">
    <property type="entry name" value="WD_REPEATS_2"/>
    <property type="match status" value="2"/>
</dbReference>
<evidence type="ECO:0000256" key="5">
    <source>
        <dbReference type="PROSITE-ProRule" id="PRU00221"/>
    </source>
</evidence>
<name>A0ABQ9DS57_9PASS</name>
<feature type="domain" description="IFT80/172/WDR35 TPR" evidence="7">
    <location>
        <begin position="519"/>
        <end position="665"/>
    </location>
</feature>
<dbReference type="InterPro" id="IPR056157">
    <property type="entry name" value="TPR_IFT80_172_dom"/>
</dbReference>
<dbReference type="InterPro" id="IPR036322">
    <property type="entry name" value="WD40_repeat_dom_sf"/>
</dbReference>
<reference evidence="8" key="1">
    <citation type="submission" date="2019-10" db="EMBL/GenBank/DDBJ databases">
        <authorList>
            <person name="Soares A.E.R."/>
            <person name="Aleixo A."/>
            <person name="Schneider P."/>
            <person name="Miyaki C.Y."/>
            <person name="Schneider M.P."/>
            <person name="Mello C."/>
            <person name="Vasconcelos A.T.R."/>
        </authorList>
    </citation>
    <scope>NUCLEOTIDE SEQUENCE</scope>
    <source>
        <tissue evidence="8">Muscle</tissue>
    </source>
</reference>
<feature type="repeat" description="WD" evidence="5">
    <location>
        <begin position="147"/>
        <end position="179"/>
    </location>
</feature>
<evidence type="ECO:0000313" key="9">
    <source>
        <dbReference type="Proteomes" id="UP001145742"/>
    </source>
</evidence>
<sequence>MKWNPLTSETTRVVKLPDDFYPLDLHWFPRSVGGKKQPHSESFVLTSSDGRFHLISRLGRVEKSVEAHCGAVLAGRWNYEGTALVTVGEDGQVKIWSKSGMLRSTLAQQGSPVYSVAWGPDSARVLFTSGKQLVIKPLQPNARVLQWKAHDGLILKTDWNPVNDLILSGGEDCKYKVWDSFGRALYSSQPHGHPITSLAWAPDGQLFAVGAFNTLRLCDRAGVHNVMDDAVDSLEFRDRVIKASLACGYLVVSTSLQCYVFSTKNWNTPLIFDLKEGTVSLILQAERHFLLVDGGGLYLYSYEGRLISSPKYPGMRTDTLNAQTVSLSNDTLAVKDKADEKVIYIFETLSGKPLGDGKPLTHKTEIVEIALDQKGLTSERKIAFIDKNRDLYITSVKRFGKEQKIVKIGTMVQSVAWNDTSNILCGLQDTHLTVWYYPNTVYVDRDLLPRTLHQKDASEFSRNPQIVSFVGNQVTLRRADGALVHLSISPYPGILHGHVRAARWADALRLCRFVKDQTLWACLAAMAVANRDMATAEIAYAAIGEIDKVQYINSIKELPSKESRMAHMLLFSGNTQEAEALLLQTGLTYQAIQLNINLYNWDRALELAVKHKTHVDTVLAYRQKFLEDFGKKETNKRFLQYAEGLEVDWTKIKAKIEMEIARERERAAASAAVRTSVTVQQ</sequence>
<dbReference type="PANTHER" id="PTHR24098:SF11">
    <property type="entry name" value="INTRAFLAGELLAR TRANSPORT PROTEIN 80 HOMOLOG"/>
    <property type="match status" value="1"/>
</dbReference>
<evidence type="ECO:0000313" key="8">
    <source>
        <dbReference type="EMBL" id="KAJ7425621.1"/>
    </source>
</evidence>
<keyword evidence="3" id="KW-0969">Cilium</keyword>
<keyword evidence="9" id="KW-1185">Reference proteome</keyword>
<dbReference type="Gene3D" id="2.130.10.10">
    <property type="entry name" value="YVTN repeat-like/Quinoprotein amine dehydrogenase"/>
    <property type="match status" value="1"/>
</dbReference>
<evidence type="ECO:0000256" key="3">
    <source>
        <dbReference type="ARBA" id="ARBA00023069"/>
    </source>
</evidence>
<dbReference type="SMART" id="SM00320">
    <property type="entry name" value="WD40"/>
    <property type="match status" value="5"/>
</dbReference>
<dbReference type="InterPro" id="IPR015943">
    <property type="entry name" value="WD40/YVTN_repeat-like_dom_sf"/>
</dbReference>
<comment type="caution">
    <text evidence="8">The sequence shown here is derived from an EMBL/GenBank/DDBJ whole genome shotgun (WGS) entry which is preliminary data.</text>
</comment>
<dbReference type="PANTHER" id="PTHR24098">
    <property type="entry name" value="OUTER SEGMENT 5"/>
    <property type="match status" value="1"/>
</dbReference>
<protein>
    <submittedName>
        <fullName evidence="8">Intraflagellar transport protein 80 like protein</fullName>
    </submittedName>
</protein>
<feature type="domain" description="IFT80 second beta-propeller" evidence="6">
    <location>
        <begin position="222"/>
        <end position="491"/>
    </location>
</feature>
<gene>
    <name evidence="8" type="primary">IFT80</name>
    <name evidence="8" type="ORF">WISP_22750</name>
</gene>
<evidence type="ECO:0000256" key="2">
    <source>
        <dbReference type="ARBA" id="ARBA00022574"/>
    </source>
</evidence>
<evidence type="ECO:0000256" key="4">
    <source>
        <dbReference type="ARBA" id="ARBA00023273"/>
    </source>
</evidence>
<dbReference type="InterPro" id="IPR056456">
    <property type="entry name" value="Beta-prop_IFT80_2nd"/>
</dbReference>
<accession>A0ABQ9DS57</accession>